<dbReference type="EMBL" id="AEAH01002938">
    <property type="protein sequence ID" value="EGH34831.1"/>
    <property type="molecule type" value="Genomic_DNA"/>
</dbReference>
<evidence type="ECO:0000313" key="1">
    <source>
        <dbReference type="EMBL" id="EGH34831.1"/>
    </source>
</evidence>
<feature type="non-terminal residue" evidence="1">
    <location>
        <position position="71"/>
    </location>
</feature>
<dbReference type="HOGENOM" id="CLU_2728379_0_0_6"/>
<reference evidence="1 2" key="1">
    <citation type="journal article" date="2011" name="PLoS Pathog.">
        <title>Dynamic evolution of pathogenicity revealed by sequencing and comparative genomics of 19 Pseudomonas syringae isolates.</title>
        <authorList>
            <person name="Baltrus D.A."/>
            <person name="Nishimura M.T."/>
            <person name="Romanchuk A."/>
            <person name="Chang J.H."/>
            <person name="Mukhtar M.S."/>
            <person name="Cherkis K."/>
            <person name="Roach J."/>
            <person name="Grant S.R."/>
            <person name="Jones C.D."/>
            <person name="Dangl J.L."/>
        </authorList>
    </citation>
    <scope>NUCLEOTIDE SEQUENCE [LARGE SCALE GENOMIC DNA]</scope>
    <source>
        <strain evidence="2">M301072PT</strain>
    </source>
</reference>
<name>F3FX89_PSESX</name>
<feature type="non-terminal residue" evidence="1">
    <location>
        <position position="1"/>
    </location>
</feature>
<sequence>SPLPGVDWPSMSAVISHDAQIVAAGITTVFDALSIGDINPKGKRMQQLPAMLQAIADANAAGLTRAEHLVH</sequence>
<organism evidence="1 2">
    <name type="scientific">Pseudomonas syringae pv. japonica str. M301072</name>
    <dbReference type="NCBI Taxonomy" id="629262"/>
    <lineage>
        <taxon>Bacteria</taxon>
        <taxon>Pseudomonadati</taxon>
        <taxon>Pseudomonadota</taxon>
        <taxon>Gammaproteobacteria</taxon>
        <taxon>Pseudomonadales</taxon>
        <taxon>Pseudomonadaceae</taxon>
        <taxon>Pseudomonas</taxon>
        <taxon>Pseudomonas syringae</taxon>
    </lineage>
</organism>
<proteinExistence type="predicted"/>
<gene>
    <name evidence="1" type="ORF">PSYJA_40015</name>
</gene>
<evidence type="ECO:0000313" key="2">
    <source>
        <dbReference type="Proteomes" id="UP000004471"/>
    </source>
</evidence>
<comment type="caution">
    <text evidence="1">The sequence shown here is derived from an EMBL/GenBank/DDBJ whole genome shotgun (WGS) entry which is preliminary data.</text>
</comment>
<dbReference type="AlphaFoldDB" id="F3FX89"/>
<dbReference type="Proteomes" id="UP000004471">
    <property type="component" value="Unassembled WGS sequence"/>
</dbReference>
<protein>
    <submittedName>
        <fullName evidence="1">Phosphonate metabolism protein PhnM</fullName>
    </submittedName>
</protein>
<accession>F3FX89</accession>